<gene>
    <name evidence="1" type="ORF">RHMOL_Rhmol12G0120400</name>
</gene>
<reference evidence="1" key="1">
    <citation type="submission" date="2022-02" db="EMBL/GenBank/DDBJ databases">
        <title>Plant Genome Project.</title>
        <authorList>
            <person name="Zhang R.-G."/>
        </authorList>
    </citation>
    <scope>NUCLEOTIDE SEQUENCE</scope>
    <source>
        <strain evidence="1">AT1</strain>
    </source>
</reference>
<dbReference type="EMBL" id="CM046399">
    <property type="protein sequence ID" value="KAI8528042.1"/>
    <property type="molecule type" value="Genomic_DNA"/>
</dbReference>
<keyword evidence="2" id="KW-1185">Reference proteome</keyword>
<dbReference type="Proteomes" id="UP001062846">
    <property type="component" value="Chromosome 12"/>
</dbReference>
<evidence type="ECO:0000313" key="1">
    <source>
        <dbReference type="EMBL" id="KAI8528042.1"/>
    </source>
</evidence>
<evidence type="ECO:0000313" key="2">
    <source>
        <dbReference type="Proteomes" id="UP001062846"/>
    </source>
</evidence>
<sequence length="137" mass="15540">MPPEGKEIDGVEIDQVQCQCGRRAYMRPSWTDNNPGRRFLGCAQHGVNGCLFIFMWVDPPMCARSREVIHGLLRRTTHQLEKEIQLCKQREKKVMAYVVVFLSSFDFGTSSLVLENANVAKGCKHSMSSSKLGYGWL</sequence>
<protein>
    <submittedName>
        <fullName evidence="1">Uncharacterized protein</fullName>
    </submittedName>
</protein>
<comment type="caution">
    <text evidence="1">The sequence shown here is derived from an EMBL/GenBank/DDBJ whole genome shotgun (WGS) entry which is preliminary data.</text>
</comment>
<name>A0ACC0LIA4_RHOML</name>
<organism evidence="1 2">
    <name type="scientific">Rhododendron molle</name>
    <name type="common">Chinese azalea</name>
    <name type="synonym">Azalea mollis</name>
    <dbReference type="NCBI Taxonomy" id="49168"/>
    <lineage>
        <taxon>Eukaryota</taxon>
        <taxon>Viridiplantae</taxon>
        <taxon>Streptophyta</taxon>
        <taxon>Embryophyta</taxon>
        <taxon>Tracheophyta</taxon>
        <taxon>Spermatophyta</taxon>
        <taxon>Magnoliopsida</taxon>
        <taxon>eudicotyledons</taxon>
        <taxon>Gunneridae</taxon>
        <taxon>Pentapetalae</taxon>
        <taxon>asterids</taxon>
        <taxon>Ericales</taxon>
        <taxon>Ericaceae</taxon>
        <taxon>Ericoideae</taxon>
        <taxon>Rhodoreae</taxon>
        <taxon>Rhododendron</taxon>
    </lineage>
</organism>
<accession>A0ACC0LIA4</accession>
<proteinExistence type="predicted"/>